<dbReference type="Proteomes" id="UP000494117">
    <property type="component" value="Unassembled WGS sequence"/>
</dbReference>
<gene>
    <name evidence="3" type="ORF">LMG26858_03388</name>
</gene>
<feature type="transmembrane region" description="Helical" evidence="2">
    <location>
        <begin position="514"/>
        <end position="530"/>
    </location>
</feature>
<feature type="compositionally biased region" description="Polar residues" evidence="1">
    <location>
        <begin position="362"/>
        <end position="375"/>
    </location>
</feature>
<feature type="transmembrane region" description="Helical" evidence="2">
    <location>
        <begin position="542"/>
        <end position="560"/>
    </location>
</feature>
<feature type="transmembrane region" description="Helical" evidence="2">
    <location>
        <begin position="228"/>
        <end position="249"/>
    </location>
</feature>
<evidence type="ECO:0000313" key="4">
    <source>
        <dbReference type="Proteomes" id="UP000494117"/>
    </source>
</evidence>
<feature type="transmembrane region" description="Helical" evidence="2">
    <location>
        <begin position="21"/>
        <end position="39"/>
    </location>
</feature>
<reference evidence="3 4" key="1">
    <citation type="submission" date="2020-04" db="EMBL/GenBank/DDBJ databases">
        <authorList>
            <person name="De Canck E."/>
        </authorList>
    </citation>
    <scope>NUCLEOTIDE SEQUENCE [LARGE SCALE GENOMIC DNA]</scope>
    <source>
        <strain evidence="3 4">LMG 26858</strain>
    </source>
</reference>
<feature type="transmembrane region" description="Helical" evidence="2">
    <location>
        <begin position="144"/>
        <end position="173"/>
    </location>
</feature>
<sequence>MNFQSRPDALRQWIIKNMAPIIFLSAFFLTIVMGNLLFATDFGHEQLARIPHYAVIYDFPTVFSPLYWLLLLLPFFLAPPIIALVQRHLESPIHRLCSKIPEIRPLDYTVFTGIALCHVGYSLWQAHAFSLYGTGVDPVSSVEIRFQILAGLRFWTMAVLMSILPYLAVYALIRWIRHSGPFWVAATIVVVSIVSVYMILLNMKWPFLVFAAALILTIFAYSKTYPYIKVSVGTVVLFATYLIISTHVFRLADPVPPAVVAEADAVKLDGDAPSEQVAVTSTPPENEHQPVKPAEPERAANPPTDKVHPRTNSSPHAEAKHHSSVKQQPNARHVDTPKPETAQEQKQAEKPETEVAPDTAATVASDNNLTATPDTLSAPAETAVPDAQLPAKSGSQLLNEAIDLPKTALRRAPEILFSGLTRMAILYPFYYQIFTEEGNVCGGILEQARRGPDCRPSTYIYTRVFGLDGFEGRGTAPTAVHISGYSLGGWPIALFAMVCASIILGLITCLPTNASAMIGALGIMGAVAGYHFSQVPGEGPLFYDHGLVWTIIPMAIYIAWRKFFTRPKV</sequence>
<dbReference type="EMBL" id="CADILG010000025">
    <property type="protein sequence ID" value="CAB3884189.1"/>
    <property type="molecule type" value="Genomic_DNA"/>
</dbReference>
<feature type="transmembrane region" description="Helical" evidence="2">
    <location>
        <begin position="106"/>
        <end position="124"/>
    </location>
</feature>
<evidence type="ECO:0000313" key="3">
    <source>
        <dbReference type="EMBL" id="CAB3884189.1"/>
    </source>
</evidence>
<keyword evidence="4" id="KW-1185">Reference proteome</keyword>
<accession>A0A6S7D9B1</accession>
<feature type="transmembrane region" description="Helical" evidence="2">
    <location>
        <begin position="205"/>
        <end position="221"/>
    </location>
</feature>
<feature type="region of interest" description="Disordered" evidence="1">
    <location>
        <begin position="271"/>
        <end position="376"/>
    </location>
</feature>
<organism evidence="3 4">
    <name type="scientific">Achromobacter anxifer</name>
    <dbReference type="NCBI Taxonomy" id="1287737"/>
    <lineage>
        <taxon>Bacteria</taxon>
        <taxon>Pseudomonadati</taxon>
        <taxon>Pseudomonadota</taxon>
        <taxon>Betaproteobacteria</taxon>
        <taxon>Burkholderiales</taxon>
        <taxon>Alcaligenaceae</taxon>
        <taxon>Achromobacter</taxon>
    </lineage>
</organism>
<keyword evidence="2" id="KW-1133">Transmembrane helix</keyword>
<feature type="compositionally biased region" description="Basic and acidic residues" evidence="1">
    <location>
        <begin position="332"/>
        <end position="353"/>
    </location>
</feature>
<feature type="transmembrane region" description="Helical" evidence="2">
    <location>
        <begin position="66"/>
        <end position="85"/>
    </location>
</feature>
<evidence type="ECO:0000256" key="2">
    <source>
        <dbReference type="SAM" id="Phobius"/>
    </source>
</evidence>
<proteinExistence type="predicted"/>
<dbReference type="AlphaFoldDB" id="A0A6S7D9B1"/>
<evidence type="ECO:0000256" key="1">
    <source>
        <dbReference type="SAM" id="MobiDB-lite"/>
    </source>
</evidence>
<protein>
    <submittedName>
        <fullName evidence="3">Uncharacterized protein</fullName>
    </submittedName>
</protein>
<name>A0A6S7D9B1_9BURK</name>
<keyword evidence="2" id="KW-0812">Transmembrane</keyword>
<feature type="transmembrane region" description="Helical" evidence="2">
    <location>
        <begin position="180"/>
        <end position="199"/>
    </location>
</feature>
<keyword evidence="2" id="KW-0472">Membrane</keyword>
<dbReference type="RefSeq" id="WP_175208198.1">
    <property type="nucleotide sequence ID" value="NZ_CADILG010000025.1"/>
</dbReference>
<feature type="transmembrane region" description="Helical" evidence="2">
    <location>
        <begin position="487"/>
        <end position="507"/>
    </location>
</feature>
<feature type="compositionally biased region" description="Basic and acidic residues" evidence="1">
    <location>
        <begin position="285"/>
        <end position="298"/>
    </location>
</feature>